<dbReference type="InterPro" id="IPR032675">
    <property type="entry name" value="LRR_dom_sf"/>
</dbReference>
<keyword evidence="2" id="KW-1185">Reference proteome</keyword>
<dbReference type="AlphaFoldDB" id="A0AAD7N2D2"/>
<evidence type="ECO:0000313" key="1">
    <source>
        <dbReference type="EMBL" id="KAJ7742719.1"/>
    </source>
</evidence>
<evidence type="ECO:0000313" key="2">
    <source>
        <dbReference type="Proteomes" id="UP001215280"/>
    </source>
</evidence>
<organism evidence="1 2">
    <name type="scientific">Mycena maculata</name>
    <dbReference type="NCBI Taxonomy" id="230809"/>
    <lineage>
        <taxon>Eukaryota</taxon>
        <taxon>Fungi</taxon>
        <taxon>Dikarya</taxon>
        <taxon>Basidiomycota</taxon>
        <taxon>Agaricomycotina</taxon>
        <taxon>Agaricomycetes</taxon>
        <taxon>Agaricomycetidae</taxon>
        <taxon>Agaricales</taxon>
        <taxon>Marasmiineae</taxon>
        <taxon>Mycenaceae</taxon>
        <taxon>Mycena</taxon>
    </lineage>
</organism>
<comment type="caution">
    <text evidence="1">The sequence shown here is derived from an EMBL/GenBank/DDBJ whole genome shotgun (WGS) entry which is preliminary data.</text>
</comment>
<gene>
    <name evidence="1" type="ORF">DFH07DRAFT_964430</name>
</gene>
<sequence length="405" mass="45373">MPVFPPELLDIIVNDLHGDIYSLKACSLAARVFVPSTRIHIFSTVYLLPPTESTASQLVSVAQRNHCQKFDMLLDRSPHLAPLVKDLRIVEGLSVRGRDREANMGRNAGVPENILWDQLPRRLTTAIHDVLRSPAIESVRLLGFNVEHPSPFIAMLCGAERLKELALDYANGPPSTPVTVPPNWRPQLQHLAFSDYFTHEKLAPAFSSSNIDFSRLKTLSLHGLSDANAIRSLLELLSQNNILETLDISYRIYPIPAIHEDLGLTSFPCLRSVRFSGRLSITDLASILTQCAAHTSLEGIIFEASAKHLRGEDANNWQDFYAAFQNLSPGTTVTLLLFQSEFIWEHNSRPRSILRDRMDLMTYRAALEQRGGDIGLLLAQGILSLQEECACSTLREDTEPYLRLR</sequence>
<dbReference type="Proteomes" id="UP001215280">
    <property type="component" value="Unassembled WGS sequence"/>
</dbReference>
<dbReference type="EMBL" id="JARJLG010000116">
    <property type="protein sequence ID" value="KAJ7742719.1"/>
    <property type="molecule type" value="Genomic_DNA"/>
</dbReference>
<name>A0AAD7N2D2_9AGAR</name>
<dbReference type="SUPFAM" id="SSF52047">
    <property type="entry name" value="RNI-like"/>
    <property type="match status" value="1"/>
</dbReference>
<accession>A0AAD7N2D2</accession>
<protein>
    <submittedName>
        <fullName evidence="1">Uncharacterized protein</fullName>
    </submittedName>
</protein>
<proteinExistence type="predicted"/>
<reference evidence="1" key="1">
    <citation type="submission" date="2023-03" db="EMBL/GenBank/DDBJ databases">
        <title>Massive genome expansion in bonnet fungi (Mycena s.s.) driven by repeated elements and novel gene families across ecological guilds.</title>
        <authorList>
            <consortium name="Lawrence Berkeley National Laboratory"/>
            <person name="Harder C.B."/>
            <person name="Miyauchi S."/>
            <person name="Viragh M."/>
            <person name="Kuo A."/>
            <person name="Thoen E."/>
            <person name="Andreopoulos B."/>
            <person name="Lu D."/>
            <person name="Skrede I."/>
            <person name="Drula E."/>
            <person name="Henrissat B."/>
            <person name="Morin E."/>
            <person name="Kohler A."/>
            <person name="Barry K."/>
            <person name="LaButti K."/>
            <person name="Morin E."/>
            <person name="Salamov A."/>
            <person name="Lipzen A."/>
            <person name="Mereny Z."/>
            <person name="Hegedus B."/>
            <person name="Baldrian P."/>
            <person name="Stursova M."/>
            <person name="Weitz H."/>
            <person name="Taylor A."/>
            <person name="Grigoriev I.V."/>
            <person name="Nagy L.G."/>
            <person name="Martin F."/>
            <person name="Kauserud H."/>
        </authorList>
    </citation>
    <scope>NUCLEOTIDE SEQUENCE</scope>
    <source>
        <strain evidence="1">CBHHK188m</strain>
    </source>
</reference>
<dbReference type="Gene3D" id="3.80.10.10">
    <property type="entry name" value="Ribonuclease Inhibitor"/>
    <property type="match status" value="1"/>
</dbReference>